<gene>
    <name evidence="1" type="ORF">CJ030_MR7G025701</name>
</gene>
<proteinExistence type="predicted"/>
<dbReference type="GO" id="GO:0032963">
    <property type="term" value="P:collagen metabolic process"/>
    <property type="evidence" value="ECO:0007669"/>
    <property type="project" value="InterPro"/>
</dbReference>
<dbReference type="PANTHER" id="PTHR14049:SF9">
    <property type="entry name" value="PROCOLLAGEN-PROLINE 3-DIOXYGENASE"/>
    <property type="match status" value="1"/>
</dbReference>
<protein>
    <submittedName>
        <fullName evidence="1">Uncharacterized protein</fullName>
    </submittedName>
</protein>
<evidence type="ECO:0000313" key="2">
    <source>
        <dbReference type="Proteomes" id="UP000516437"/>
    </source>
</evidence>
<evidence type="ECO:0000313" key="1">
    <source>
        <dbReference type="EMBL" id="KAB1205987.1"/>
    </source>
</evidence>
<dbReference type="InterPro" id="IPR039575">
    <property type="entry name" value="P3H"/>
</dbReference>
<dbReference type="Proteomes" id="UP000516437">
    <property type="component" value="Chromosome 7"/>
</dbReference>
<comment type="caution">
    <text evidence="1">The sequence shown here is derived from an EMBL/GenBank/DDBJ whole genome shotgun (WGS) entry which is preliminary data.</text>
</comment>
<accession>A0A6A1V291</accession>
<dbReference type="Gene3D" id="2.60.120.620">
    <property type="entry name" value="q2cbj1_9rhob like domain"/>
    <property type="match status" value="1"/>
</dbReference>
<organism evidence="1 2">
    <name type="scientific">Morella rubra</name>
    <name type="common">Chinese bayberry</name>
    <dbReference type="NCBI Taxonomy" id="262757"/>
    <lineage>
        <taxon>Eukaryota</taxon>
        <taxon>Viridiplantae</taxon>
        <taxon>Streptophyta</taxon>
        <taxon>Embryophyta</taxon>
        <taxon>Tracheophyta</taxon>
        <taxon>Spermatophyta</taxon>
        <taxon>Magnoliopsida</taxon>
        <taxon>eudicotyledons</taxon>
        <taxon>Gunneridae</taxon>
        <taxon>Pentapetalae</taxon>
        <taxon>rosids</taxon>
        <taxon>fabids</taxon>
        <taxon>Fagales</taxon>
        <taxon>Myricaceae</taxon>
        <taxon>Morella</taxon>
    </lineage>
</organism>
<dbReference type="AlphaFoldDB" id="A0A6A1V291"/>
<sequence>MLNILCVPSDHDVAKTKKCPQVCIDIADDLVHFNSVGVEEQALDGIVMITGPILNNVPLRYGKDFNGGLFHFQDGEPTTIEPLAGDVAIYTADSRNLHSVDEDMQPDPAIETPLTQFGITGGERLTLTLWYSCDASYDEDAKLVSLLSQSLLHQNLRGPCLPSLASSNMYWFSPDQASTVRPGFDICCARLHVLGFDVYSYQERNFDSDFPELLMKPLKLAMGNELLDKEFGNILHALQVVQFYSWKASALQTPKFQIDNVKVGELSLFQRGEIDCLKSVLLKDHHQAEMVLSCITGNESRQYFFNWEGFASAVSLWEEYASELRGELLRSLPYWMNHQSIFEVPYNES</sequence>
<reference evidence="1 2" key="1">
    <citation type="journal article" date="2019" name="Plant Biotechnol. J.">
        <title>The red bayberry genome and genetic basis of sex determination.</title>
        <authorList>
            <person name="Jia H.M."/>
            <person name="Jia H.J."/>
            <person name="Cai Q.L."/>
            <person name="Wang Y."/>
            <person name="Zhao H.B."/>
            <person name="Yang W.F."/>
            <person name="Wang G.Y."/>
            <person name="Li Y.H."/>
            <person name="Zhan D.L."/>
            <person name="Shen Y.T."/>
            <person name="Niu Q.F."/>
            <person name="Chang L."/>
            <person name="Qiu J."/>
            <person name="Zhao L."/>
            <person name="Xie H.B."/>
            <person name="Fu W.Y."/>
            <person name="Jin J."/>
            <person name="Li X.W."/>
            <person name="Jiao Y."/>
            <person name="Zhou C.C."/>
            <person name="Tu T."/>
            <person name="Chai C.Y."/>
            <person name="Gao J.L."/>
            <person name="Fan L.J."/>
            <person name="van de Weg E."/>
            <person name="Wang J.Y."/>
            <person name="Gao Z.S."/>
        </authorList>
    </citation>
    <scope>NUCLEOTIDE SEQUENCE [LARGE SCALE GENOMIC DNA]</scope>
    <source>
        <tissue evidence="1">Leaves</tissue>
    </source>
</reference>
<name>A0A6A1V291_9ROSI</name>
<keyword evidence="2" id="KW-1185">Reference proteome</keyword>
<dbReference type="EMBL" id="RXIC02000025">
    <property type="protein sequence ID" value="KAB1205987.1"/>
    <property type="molecule type" value="Genomic_DNA"/>
</dbReference>
<dbReference type="PANTHER" id="PTHR14049">
    <property type="entry name" value="LEPRECAN 1"/>
    <property type="match status" value="1"/>
</dbReference>
<dbReference type="OrthoDB" id="427071at2759"/>